<dbReference type="InterPro" id="IPR052921">
    <property type="entry name" value="GPCR1_Superfamily_Member"/>
</dbReference>
<evidence type="ECO:0000256" key="5">
    <source>
        <dbReference type="ARBA" id="ARBA00023224"/>
    </source>
</evidence>
<reference evidence="7" key="2">
    <citation type="submission" date="2025-09" db="UniProtKB">
        <authorList>
            <consortium name="Ensembl"/>
        </authorList>
    </citation>
    <scope>IDENTIFICATION</scope>
</reference>
<dbReference type="GO" id="GO:0007186">
    <property type="term" value="P:G protein-coupled receptor signaling pathway"/>
    <property type="evidence" value="ECO:0007669"/>
    <property type="project" value="InterPro"/>
</dbReference>
<dbReference type="Ensembl" id="ENSNMLT00000017744.1">
    <property type="protein sequence ID" value="ENSNMLP00000015786.1"/>
    <property type="gene ID" value="ENSNMLG00000010447.1"/>
</dbReference>
<keyword evidence="5" id="KW-0807">Transducer</keyword>
<dbReference type="PANTHER" id="PTHR26451:SF848">
    <property type="entry name" value="ODORANT RECEPTOR-RELATED"/>
    <property type="match status" value="1"/>
</dbReference>
<name>A0A8C6T6N5_9GOBI</name>
<comment type="subcellular location">
    <subcellularLocation>
        <location evidence="1">Membrane</location>
        <topology evidence="1">Multi-pass membrane protein</topology>
    </subcellularLocation>
</comment>
<dbReference type="GO" id="GO:0016020">
    <property type="term" value="C:membrane"/>
    <property type="evidence" value="ECO:0007669"/>
    <property type="project" value="UniProtKB-SubCell"/>
</dbReference>
<dbReference type="GO" id="GO:0005549">
    <property type="term" value="F:odorant binding"/>
    <property type="evidence" value="ECO:0007669"/>
    <property type="project" value="TreeGrafter"/>
</dbReference>
<dbReference type="Proteomes" id="UP000694523">
    <property type="component" value="Unplaced"/>
</dbReference>
<dbReference type="Pfam" id="PF13853">
    <property type="entry name" value="7tm_4"/>
    <property type="match status" value="2"/>
</dbReference>
<keyword evidence="4 6" id="KW-0472">Membrane</keyword>
<feature type="transmembrane region" description="Helical" evidence="6">
    <location>
        <begin position="219"/>
        <end position="238"/>
    </location>
</feature>
<feature type="transmembrane region" description="Helical" evidence="6">
    <location>
        <begin position="250"/>
        <end position="267"/>
    </location>
</feature>
<keyword evidence="3 6" id="KW-1133">Transmembrane helix</keyword>
<dbReference type="PANTHER" id="PTHR26451">
    <property type="entry name" value="G_PROTEIN_RECEP_F1_2 DOMAIN-CONTAINING PROTEIN"/>
    <property type="match status" value="1"/>
</dbReference>
<protein>
    <submittedName>
        <fullName evidence="7">Odorant receptor, family F, subfamily 115, member 15</fullName>
    </submittedName>
</protein>
<sequence length="286" mass="32188">MENGTSPVLLQLEGLMVPPSSRSLVFLSLLLSHVFIVGSNLGVVALVWSEHALHQPMYLLMCQLAVNEVMNNLAVVPRILWDMLLPVHRRLIPLGACVTQAFAVHMYGWNIHAILILMMTVFSLGLGFLLVSGLLGLSLRLTRCRSFIPAPYCSNASLFRLSCQNTFINNVYGITYTVVLLTGSIGTVVLTYGFITVACLTTRSRSLNRKALQTCSSHLLLYLIVLFSGLSVIALHRYPEYEDYRKMTSILFNVIPAVLNPFIYAFQCREIYQSLRRVFKRLRIDK</sequence>
<dbReference type="Gene3D" id="1.20.1070.10">
    <property type="entry name" value="Rhodopsin 7-helix transmembrane proteins"/>
    <property type="match status" value="1"/>
</dbReference>
<dbReference type="InterPro" id="IPR000725">
    <property type="entry name" value="Olfact_rcpt"/>
</dbReference>
<evidence type="ECO:0000256" key="6">
    <source>
        <dbReference type="SAM" id="Phobius"/>
    </source>
</evidence>
<evidence type="ECO:0000256" key="4">
    <source>
        <dbReference type="ARBA" id="ARBA00023136"/>
    </source>
</evidence>
<evidence type="ECO:0000256" key="2">
    <source>
        <dbReference type="ARBA" id="ARBA00022692"/>
    </source>
</evidence>
<evidence type="ECO:0000313" key="7">
    <source>
        <dbReference type="Ensembl" id="ENSNMLP00000015786.1"/>
    </source>
</evidence>
<accession>A0A8C6T6N5</accession>
<keyword evidence="8" id="KW-1185">Reference proteome</keyword>
<keyword evidence="2 6" id="KW-0812">Transmembrane</keyword>
<dbReference type="GO" id="GO:0004984">
    <property type="term" value="F:olfactory receptor activity"/>
    <property type="evidence" value="ECO:0007669"/>
    <property type="project" value="InterPro"/>
</dbReference>
<dbReference type="SUPFAM" id="SSF81321">
    <property type="entry name" value="Family A G protein-coupled receptor-like"/>
    <property type="match status" value="1"/>
</dbReference>
<proteinExistence type="predicted"/>
<dbReference type="AlphaFoldDB" id="A0A8C6T6N5"/>
<evidence type="ECO:0000256" key="1">
    <source>
        <dbReference type="ARBA" id="ARBA00004141"/>
    </source>
</evidence>
<reference evidence="7" key="1">
    <citation type="submission" date="2025-08" db="UniProtKB">
        <authorList>
            <consortium name="Ensembl"/>
        </authorList>
    </citation>
    <scope>IDENTIFICATION</scope>
</reference>
<evidence type="ECO:0000256" key="3">
    <source>
        <dbReference type="ARBA" id="ARBA00022989"/>
    </source>
</evidence>
<feature type="transmembrane region" description="Helical" evidence="6">
    <location>
        <begin position="24"/>
        <end position="48"/>
    </location>
</feature>
<feature type="transmembrane region" description="Helical" evidence="6">
    <location>
        <begin position="174"/>
        <end position="198"/>
    </location>
</feature>
<evidence type="ECO:0000313" key="8">
    <source>
        <dbReference type="Proteomes" id="UP000694523"/>
    </source>
</evidence>
<organism evidence="7 8">
    <name type="scientific">Neogobius melanostomus</name>
    <name type="common">round goby</name>
    <dbReference type="NCBI Taxonomy" id="47308"/>
    <lineage>
        <taxon>Eukaryota</taxon>
        <taxon>Metazoa</taxon>
        <taxon>Chordata</taxon>
        <taxon>Craniata</taxon>
        <taxon>Vertebrata</taxon>
        <taxon>Euteleostomi</taxon>
        <taxon>Actinopterygii</taxon>
        <taxon>Neopterygii</taxon>
        <taxon>Teleostei</taxon>
        <taxon>Neoteleostei</taxon>
        <taxon>Acanthomorphata</taxon>
        <taxon>Gobiaria</taxon>
        <taxon>Gobiiformes</taxon>
        <taxon>Gobioidei</taxon>
        <taxon>Gobiidae</taxon>
        <taxon>Benthophilinae</taxon>
        <taxon>Neogobiini</taxon>
        <taxon>Neogobius</taxon>
    </lineage>
</organism>
<feature type="transmembrane region" description="Helical" evidence="6">
    <location>
        <begin position="114"/>
        <end position="137"/>
    </location>
</feature>